<gene>
    <name evidence="3" type="ORF">BDN70DRAFT_991405</name>
</gene>
<sequence length="650" mass="74262">MPRNKTKKSKSKARDTGGSADQSQNQNTAPVSAQDQALLRALHAFIVPHEAGVDGNIQKRKDDLDQKVSGPEAAMLIAELKGFMSRLTEQPTVPEEIKIKVELEKAFEEPENEYGANAESPEAITHEPYTSFKGWFLEQLHYRVYNEMPIRLLSFEQHGSIFEIKLLERNDIMALFEAKLPKIWELQFSSSVPLNYLAINDCVQYLTSYAILSHTWLRSNPGEITYSDWINQRFNTNDAGYQKLNKFCQTSFADHHISLGWMDTICINKDSSSELDESIRSMYRWYQSSKICIVYLAKTSMISEIHQDPWFTRGWTLQELLAPDYVKFYNRNWVKFDEDCQNDKPYRGGHNLLDPPCSPTIMDQIQHATTISKDELLNISIAPFSRRMEMAANRNVTREEDMAYSLMGIFNVSISTAYGEGSKHAFLRLLEAIFYSHQYGTLDLLNWSGLYESNFSPSSRILPSNPKVYTSRSSSIILQAIKPFEVLTMTSFGLRIPVLLMPAKSAKIHSSQFKARGNYSARVPVKYSYGIKTYCLLDSTISGPDQFAKFEKRKDIFQHTFAVFNIEQRNGKIYIPQTCIAILLDCNEDAGKVTSTGTVEHVRTKEPIVFKMQQKINVETDQFVDVNKDGILLAEDDLAKHGMQLVIKYL</sequence>
<dbReference type="PANTHER" id="PTHR10622:SF12">
    <property type="entry name" value="HET DOMAIN-CONTAINING PROTEIN"/>
    <property type="match status" value="1"/>
</dbReference>
<feature type="compositionally biased region" description="Basic residues" evidence="1">
    <location>
        <begin position="1"/>
        <end position="11"/>
    </location>
</feature>
<evidence type="ECO:0000313" key="4">
    <source>
        <dbReference type="Proteomes" id="UP000807469"/>
    </source>
</evidence>
<organism evidence="3 4">
    <name type="scientific">Pholiota conissans</name>
    <dbReference type="NCBI Taxonomy" id="109636"/>
    <lineage>
        <taxon>Eukaryota</taxon>
        <taxon>Fungi</taxon>
        <taxon>Dikarya</taxon>
        <taxon>Basidiomycota</taxon>
        <taxon>Agaricomycotina</taxon>
        <taxon>Agaricomycetes</taxon>
        <taxon>Agaricomycetidae</taxon>
        <taxon>Agaricales</taxon>
        <taxon>Agaricineae</taxon>
        <taxon>Strophariaceae</taxon>
        <taxon>Pholiota</taxon>
    </lineage>
</organism>
<protein>
    <recommendedName>
        <fullName evidence="2">Heterokaryon incompatibility domain-containing protein</fullName>
    </recommendedName>
</protein>
<dbReference type="AlphaFoldDB" id="A0A9P6CVR1"/>
<evidence type="ECO:0000259" key="2">
    <source>
        <dbReference type="Pfam" id="PF06985"/>
    </source>
</evidence>
<proteinExistence type="predicted"/>
<accession>A0A9P6CVR1</accession>
<dbReference type="PANTHER" id="PTHR10622">
    <property type="entry name" value="HET DOMAIN-CONTAINING PROTEIN"/>
    <property type="match status" value="1"/>
</dbReference>
<dbReference type="Proteomes" id="UP000807469">
    <property type="component" value="Unassembled WGS sequence"/>
</dbReference>
<evidence type="ECO:0000313" key="3">
    <source>
        <dbReference type="EMBL" id="KAF9482046.1"/>
    </source>
</evidence>
<feature type="compositionally biased region" description="Polar residues" evidence="1">
    <location>
        <begin position="19"/>
        <end position="33"/>
    </location>
</feature>
<comment type="caution">
    <text evidence="3">The sequence shown here is derived from an EMBL/GenBank/DDBJ whole genome shotgun (WGS) entry which is preliminary data.</text>
</comment>
<feature type="region of interest" description="Disordered" evidence="1">
    <location>
        <begin position="1"/>
        <end position="33"/>
    </location>
</feature>
<reference evidence="3" key="1">
    <citation type="submission" date="2020-11" db="EMBL/GenBank/DDBJ databases">
        <authorList>
            <consortium name="DOE Joint Genome Institute"/>
            <person name="Ahrendt S."/>
            <person name="Riley R."/>
            <person name="Andreopoulos W."/>
            <person name="Labutti K."/>
            <person name="Pangilinan J."/>
            <person name="Ruiz-Duenas F.J."/>
            <person name="Barrasa J.M."/>
            <person name="Sanchez-Garcia M."/>
            <person name="Camarero S."/>
            <person name="Miyauchi S."/>
            <person name="Serrano A."/>
            <person name="Linde D."/>
            <person name="Babiker R."/>
            <person name="Drula E."/>
            <person name="Ayuso-Fernandez I."/>
            <person name="Pacheco R."/>
            <person name="Padilla G."/>
            <person name="Ferreira P."/>
            <person name="Barriuso J."/>
            <person name="Kellner H."/>
            <person name="Castanera R."/>
            <person name="Alfaro M."/>
            <person name="Ramirez L."/>
            <person name="Pisabarro A.G."/>
            <person name="Kuo A."/>
            <person name="Tritt A."/>
            <person name="Lipzen A."/>
            <person name="He G."/>
            <person name="Yan M."/>
            <person name="Ng V."/>
            <person name="Cullen D."/>
            <person name="Martin F."/>
            <person name="Rosso M.-N."/>
            <person name="Henrissat B."/>
            <person name="Hibbett D."/>
            <person name="Martinez A.T."/>
            <person name="Grigoriev I.V."/>
        </authorList>
    </citation>
    <scope>NUCLEOTIDE SEQUENCE</scope>
    <source>
        <strain evidence="3">CIRM-BRFM 674</strain>
    </source>
</reference>
<dbReference type="OrthoDB" id="2654851at2759"/>
<dbReference type="EMBL" id="MU155170">
    <property type="protein sequence ID" value="KAF9482046.1"/>
    <property type="molecule type" value="Genomic_DNA"/>
</dbReference>
<keyword evidence="4" id="KW-1185">Reference proteome</keyword>
<dbReference type="Pfam" id="PF06985">
    <property type="entry name" value="HET"/>
    <property type="match status" value="1"/>
</dbReference>
<dbReference type="InterPro" id="IPR010730">
    <property type="entry name" value="HET"/>
</dbReference>
<feature type="domain" description="Heterokaryon incompatibility" evidence="2">
    <location>
        <begin position="209"/>
        <end position="299"/>
    </location>
</feature>
<evidence type="ECO:0000256" key="1">
    <source>
        <dbReference type="SAM" id="MobiDB-lite"/>
    </source>
</evidence>
<name>A0A9P6CVR1_9AGAR</name>